<dbReference type="EnsemblMetazoa" id="GAUT009196-RA">
    <property type="protein sequence ID" value="GAUT009196-PA"/>
    <property type="gene ID" value="GAUT009196"/>
</dbReference>
<accession>A0A1A9UMA9</accession>
<name>A0A1A9UMA9_GLOAU</name>
<dbReference type="PANTHER" id="PTHR33327:SF3">
    <property type="entry name" value="RNA-DIRECTED DNA POLYMERASE"/>
    <property type="match status" value="1"/>
</dbReference>
<evidence type="ECO:0000313" key="1">
    <source>
        <dbReference type="EnsemblMetazoa" id="GAUT009196-PA"/>
    </source>
</evidence>
<dbReference type="AlphaFoldDB" id="A0A1A9UMA9"/>
<sequence length="133" mass="15249">MLTVLPQETVLLVLDFNRDPWTVKIDDLKKIFIERHFLSENTRLEKTLTNFDMGDRRLAEFYRNLLILGGSNFTPEMIKKLWIKKLSKSLSVALIGSNIKNINELVKLSDDFREVSNHSGAHTLAVTSSDTNN</sequence>
<proteinExistence type="predicted"/>
<evidence type="ECO:0000313" key="2">
    <source>
        <dbReference type="Proteomes" id="UP000078200"/>
    </source>
</evidence>
<protein>
    <submittedName>
        <fullName evidence="1">Uncharacterized protein</fullName>
    </submittedName>
</protein>
<dbReference type="Proteomes" id="UP000078200">
    <property type="component" value="Unassembled WGS sequence"/>
</dbReference>
<dbReference type="PANTHER" id="PTHR33327">
    <property type="entry name" value="ENDONUCLEASE"/>
    <property type="match status" value="1"/>
</dbReference>
<keyword evidence="2" id="KW-1185">Reference proteome</keyword>
<organism evidence="1 2">
    <name type="scientific">Glossina austeni</name>
    <name type="common">Savannah tsetse fly</name>
    <dbReference type="NCBI Taxonomy" id="7395"/>
    <lineage>
        <taxon>Eukaryota</taxon>
        <taxon>Metazoa</taxon>
        <taxon>Ecdysozoa</taxon>
        <taxon>Arthropoda</taxon>
        <taxon>Hexapoda</taxon>
        <taxon>Insecta</taxon>
        <taxon>Pterygota</taxon>
        <taxon>Neoptera</taxon>
        <taxon>Endopterygota</taxon>
        <taxon>Diptera</taxon>
        <taxon>Brachycera</taxon>
        <taxon>Muscomorpha</taxon>
        <taxon>Hippoboscoidea</taxon>
        <taxon>Glossinidae</taxon>
        <taxon>Glossina</taxon>
    </lineage>
</organism>
<reference evidence="1" key="1">
    <citation type="submission" date="2020-05" db="UniProtKB">
        <authorList>
            <consortium name="EnsemblMetazoa"/>
        </authorList>
    </citation>
    <scope>IDENTIFICATION</scope>
    <source>
        <strain evidence="1">TTRI</strain>
    </source>
</reference>
<dbReference type="VEuPathDB" id="VectorBase:GAUT009196"/>